<dbReference type="Proteomes" id="UP001295740">
    <property type="component" value="Unassembled WGS sequence"/>
</dbReference>
<keyword evidence="8" id="KW-1185">Reference proteome</keyword>
<dbReference type="GO" id="GO:0008843">
    <property type="term" value="F:endochitinase activity"/>
    <property type="evidence" value="ECO:0007669"/>
    <property type="project" value="UniProtKB-EC"/>
</dbReference>
<evidence type="ECO:0000256" key="3">
    <source>
        <dbReference type="PROSITE-ProRule" id="PRU00261"/>
    </source>
</evidence>
<keyword evidence="4" id="KW-0732">Signal</keyword>
<protein>
    <recommendedName>
        <fullName evidence="1">chitinase</fullName>
        <ecNumber evidence="1">3.2.1.14</ecNumber>
    </recommendedName>
</protein>
<dbReference type="PANTHER" id="PTHR11177">
    <property type="entry name" value="CHITINASE"/>
    <property type="match status" value="1"/>
</dbReference>
<dbReference type="EMBL" id="CAUWAG010000010">
    <property type="protein sequence ID" value="CAJ2506785.1"/>
    <property type="molecule type" value="Genomic_DNA"/>
</dbReference>
<dbReference type="SMART" id="SM00636">
    <property type="entry name" value="Glyco_18"/>
    <property type="match status" value="1"/>
</dbReference>
<organism evidence="7 8">
    <name type="scientific">Anthostomella pinea</name>
    <dbReference type="NCBI Taxonomy" id="933095"/>
    <lineage>
        <taxon>Eukaryota</taxon>
        <taxon>Fungi</taxon>
        <taxon>Dikarya</taxon>
        <taxon>Ascomycota</taxon>
        <taxon>Pezizomycotina</taxon>
        <taxon>Sordariomycetes</taxon>
        <taxon>Xylariomycetidae</taxon>
        <taxon>Xylariales</taxon>
        <taxon>Xylariaceae</taxon>
        <taxon>Anthostomella</taxon>
    </lineage>
</organism>
<dbReference type="InterPro" id="IPR050314">
    <property type="entry name" value="Glycosyl_Hydrlase_18"/>
</dbReference>
<dbReference type="CDD" id="cd11618">
    <property type="entry name" value="ChtBD1_1"/>
    <property type="match status" value="1"/>
</dbReference>
<feature type="chain" id="PRO_5042521457" description="chitinase" evidence="4">
    <location>
        <begin position="18"/>
        <end position="475"/>
    </location>
</feature>
<dbReference type="PROSITE" id="PS51910">
    <property type="entry name" value="GH18_2"/>
    <property type="match status" value="1"/>
</dbReference>
<dbReference type="PANTHER" id="PTHR11177:SF337">
    <property type="entry name" value="CHITINASE"/>
    <property type="match status" value="1"/>
</dbReference>
<dbReference type="Gene3D" id="3.30.60.10">
    <property type="entry name" value="Endochitinase-like"/>
    <property type="match status" value="1"/>
</dbReference>
<evidence type="ECO:0000259" key="6">
    <source>
        <dbReference type="PROSITE" id="PS51910"/>
    </source>
</evidence>
<feature type="domain" description="GH18" evidence="6">
    <location>
        <begin position="25"/>
        <end position="436"/>
    </location>
</feature>
<dbReference type="CDD" id="cd00598">
    <property type="entry name" value="GH18_chitinase-like"/>
    <property type="match status" value="1"/>
</dbReference>
<dbReference type="InterPro" id="IPR036861">
    <property type="entry name" value="Endochitinase-like_sf"/>
</dbReference>
<feature type="domain" description="Chitin-binding type-1" evidence="5">
    <location>
        <begin position="307"/>
        <end position="353"/>
    </location>
</feature>
<evidence type="ECO:0000313" key="8">
    <source>
        <dbReference type="Proteomes" id="UP001295740"/>
    </source>
</evidence>
<evidence type="ECO:0000259" key="5">
    <source>
        <dbReference type="PROSITE" id="PS50941"/>
    </source>
</evidence>
<accession>A0AAI8VKU9</accession>
<dbReference type="Pfam" id="PF00704">
    <property type="entry name" value="Glyco_hydro_18"/>
    <property type="match status" value="1"/>
</dbReference>
<evidence type="ECO:0000313" key="7">
    <source>
        <dbReference type="EMBL" id="CAJ2506785.1"/>
    </source>
</evidence>
<feature type="signal peptide" evidence="4">
    <location>
        <begin position="1"/>
        <end position="17"/>
    </location>
</feature>
<dbReference type="Gene3D" id="3.20.20.80">
    <property type="entry name" value="Glycosidases"/>
    <property type="match status" value="1"/>
</dbReference>
<dbReference type="GO" id="GO:0005975">
    <property type="term" value="P:carbohydrate metabolic process"/>
    <property type="evidence" value="ECO:0007669"/>
    <property type="project" value="InterPro"/>
</dbReference>
<proteinExistence type="predicted"/>
<dbReference type="SUPFAM" id="SSF51445">
    <property type="entry name" value="(Trans)glycosidases"/>
    <property type="match status" value="1"/>
</dbReference>
<gene>
    <name evidence="7" type="ORF">KHLLAP_LOCUS7253</name>
</gene>
<comment type="caution">
    <text evidence="7">The sequence shown here is derived from an EMBL/GenBank/DDBJ whole genome shotgun (WGS) entry which is preliminary data.</text>
</comment>
<evidence type="ECO:0000256" key="2">
    <source>
        <dbReference type="ARBA" id="ARBA00022669"/>
    </source>
</evidence>
<dbReference type="GO" id="GO:0008061">
    <property type="term" value="F:chitin binding"/>
    <property type="evidence" value="ECO:0007669"/>
    <property type="project" value="UniProtKB-UniRule"/>
</dbReference>
<dbReference type="PROSITE" id="PS50941">
    <property type="entry name" value="CHIT_BIND_I_2"/>
    <property type="match status" value="1"/>
</dbReference>
<dbReference type="AlphaFoldDB" id="A0AAI8VKU9"/>
<sequence>MRLTHGLIGLLAGLTAAGTISTTQMRNVVYFDQYHTAIVPGKDITAGITHVIMTFANSSLFAPTTSGPYTPFMPVPSVRAHFDSGAKVGIAIGGWGDTAGFSAGAASAETRHTYAANVASMAAEHGFDFVDVDWEYPGGNGEDYRQTPNADKTTEITTFPLLLKEIKAAIAPRALSIAVPGLERDMIAYTPEQAPQIFASVDMVNVMAYDLMNRRDVVTKHHSSVSGSLDSVRRYTALGLDASKINLGLAYYAKYFQTPANASACTTGTGCPIVPAENADGSDAGTSGTVTFERQVSVPGNLTTSTDESCGTGTFFTCAGLAGKGCCSQYGYCGATTAHCGAGCQNGYGTCSGADIQTSYQTAMERGVLDQREGGMWYWDAEANLFWTWDTVELMQRKFVEIVAPLGLGGVMAWSLGEDSADWSHILAVSQAVREKGSPLMIAGRHAREVHRRAMRPGRYQMRHEHVREVSVGEL</sequence>
<evidence type="ECO:0000256" key="1">
    <source>
        <dbReference type="ARBA" id="ARBA00012729"/>
    </source>
</evidence>
<dbReference type="EC" id="3.2.1.14" evidence="1"/>
<dbReference type="SUPFAM" id="SSF57016">
    <property type="entry name" value="Plant lectins/antimicrobial peptides"/>
    <property type="match status" value="1"/>
</dbReference>
<dbReference type="InterPro" id="IPR001223">
    <property type="entry name" value="Glyco_hydro18_cat"/>
</dbReference>
<dbReference type="InterPro" id="IPR017853">
    <property type="entry name" value="GH"/>
</dbReference>
<keyword evidence="3" id="KW-1015">Disulfide bond</keyword>
<keyword evidence="2 3" id="KW-0147">Chitin-binding</keyword>
<reference evidence="7" key="1">
    <citation type="submission" date="2023-10" db="EMBL/GenBank/DDBJ databases">
        <authorList>
            <person name="Hackl T."/>
        </authorList>
    </citation>
    <scope>NUCLEOTIDE SEQUENCE</scope>
</reference>
<dbReference type="GO" id="GO:0005576">
    <property type="term" value="C:extracellular region"/>
    <property type="evidence" value="ECO:0007669"/>
    <property type="project" value="TreeGrafter"/>
</dbReference>
<name>A0AAI8VKU9_9PEZI</name>
<feature type="disulfide bond" evidence="3">
    <location>
        <begin position="326"/>
        <end position="340"/>
    </location>
</feature>
<dbReference type="InterPro" id="IPR001002">
    <property type="entry name" value="Chitin-bd_1"/>
</dbReference>
<dbReference type="GO" id="GO:0006032">
    <property type="term" value="P:chitin catabolic process"/>
    <property type="evidence" value="ECO:0007669"/>
    <property type="project" value="TreeGrafter"/>
</dbReference>
<dbReference type="InterPro" id="IPR011583">
    <property type="entry name" value="Chitinase_II/V-like_cat"/>
</dbReference>
<comment type="caution">
    <text evidence="3">Lacks conserved residue(s) required for the propagation of feature annotation.</text>
</comment>
<evidence type="ECO:0000256" key="4">
    <source>
        <dbReference type="SAM" id="SignalP"/>
    </source>
</evidence>